<protein>
    <recommendedName>
        <fullName evidence="10">Methyl-accepting chemotaxis protein</fullName>
    </recommendedName>
</protein>
<proteinExistence type="inferred from homology"/>
<dbReference type="InterPro" id="IPR000727">
    <property type="entry name" value="T_SNARE_dom"/>
</dbReference>
<dbReference type="SUPFAM" id="SSF58104">
    <property type="entry name" value="Methyl-accepting chemotaxis protein (MCP) signaling domain"/>
    <property type="match status" value="1"/>
</dbReference>
<sequence length="499" mass="56041">NQINKKLLNVTDKILAQKVSRTSYLLGASMTFSLIILLFTLFYIRSRIVKPLEEQVSLFRHISTGNFRVSLSQYGLKEINSLQEAAQGLVNFISRVLQVIDIQHHLQTAAEKNITVHSEKVVSGVGELNRLAEDVSRALTTTRETLDGVSRSAQEVSKAINEISESVSRTAQATNEAHEKAKRTDAIVKRLGEQAQEIGKIIETIQSIADQTNLLALNATIEAARAGEAGKGFAVVAGEVKELARQTAGATKEISATIQTIQQGVEEAVASTDEITRTVTELNEYAATIASAVEEQTAVVSEVTAHLSQTYEEIQGLSSRIEIFTRLSRDFTGMALELQNTLKVLRESVEEIRSLLKLFQLPEISMEVQGLSCALALQEAVLAHIVWRAKFIQAVLEGRIPDIQRDPTRCYLGRLLQRWTPEETTVKERIHALRQTHERLHRLVDEYETLHQQGGSLEERMAWLETKLYPLFQTLMRELTGIMERYRHKYQRGEDFQIP</sequence>
<dbReference type="PROSITE" id="PS50111">
    <property type="entry name" value="CHEMOTAXIS_TRANSDUC_2"/>
    <property type="match status" value="1"/>
</dbReference>
<dbReference type="EMBL" id="DRMH01000001">
    <property type="protein sequence ID" value="HFC96827.1"/>
    <property type="molecule type" value="Genomic_DNA"/>
</dbReference>
<dbReference type="PANTHER" id="PTHR32089:SF112">
    <property type="entry name" value="LYSOZYME-LIKE PROTEIN-RELATED"/>
    <property type="match status" value="1"/>
</dbReference>
<evidence type="ECO:0000256" key="2">
    <source>
        <dbReference type="ARBA" id="ARBA00022519"/>
    </source>
</evidence>
<comment type="similarity">
    <text evidence="4">Belongs to the methyl-accepting chemotaxis (MCP) protein family.</text>
</comment>
<evidence type="ECO:0000259" key="8">
    <source>
        <dbReference type="PROSITE" id="PS50192"/>
    </source>
</evidence>
<dbReference type="PRINTS" id="PR00260">
    <property type="entry name" value="CHEMTRNSDUCR"/>
</dbReference>
<comment type="subcellular location">
    <subcellularLocation>
        <location evidence="1">Cell inner membrane</location>
        <topology evidence="1">Multi-pass membrane protein</topology>
    </subcellularLocation>
</comment>
<feature type="non-terminal residue" evidence="9">
    <location>
        <position position="1"/>
    </location>
</feature>
<keyword evidence="6" id="KW-0472">Membrane</keyword>
<dbReference type="PANTHER" id="PTHR32089">
    <property type="entry name" value="METHYL-ACCEPTING CHEMOTAXIS PROTEIN MCPB"/>
    <property type="match status" value="1"/>
</dbReference>
<evidence type="ECO:0000259" key="7">
    <source>
        <dbReference type="PROSITE" id="PS50111"/>
    </source>
</evidence>
<keyword evidence="6" id="KW-0812">Transmembrane</keyword>
<evidence type="ECO:0000256" key="1">
    <source>
        <dbReference type="ARBA" id="ARBA00004429"/>
    </source>
</evidence>
<evidence type="ECO:0008006" key="10">
    <source>
        <dbReference type="Google" id="ProtNLM"/>
    </source>
</evidence>
<dbReference type="GO" id="GO:0006935">
    <property type="term" value="P:chemotaxis"/>
    <property type="evidence" value="ECO:0007669"/>
    <property type="project" value="InterPro"/>
</dbReference>
<keyword evidence="3 5" id="KW-0807">Transducer</keyword>
<dbReference type="CDD" id="cd11386">
    <property type="entry name" value="MCP_signal"/>
    <property type="match status" value="1"/>
</dbReference>
<dbReference type="PROSITE" id="PS50192">
    <property type="entry name" value="T_SNARE"/>
    <property type="match status" value="1"/>
</dbReference>
<dbReference type="AlphaFoldDB" id="A0A7C3CET0"/>
<dbReference type="InterPro" id="IPR004090">
    <property type="entry name" value="Chemotax_Me-accpt_rcpt"/>
</dbReference>
<keyword evidence="2" id="KW-1003">Cell membrane</keyword>
<organism evidence="9">
    <name type="scientific">Thermosulfurimonas dismutans</name>
    <dbReference type="NCBI Taxonomy" id="999894"/>
    <lineage>
        <taxon>Bacteria</taxon>
        <taxon>Pseudomonadati</taxon>
        <taxon>Thermodesulfobacteriota</taxon>
        <taxon>Thermodesulfobacteria</taxon>
        <taxon>Thermodesulfobacteriales</taxon>
        <taxon>Thermodesulfobacteriaceae</taxon>
        <taxon>Thermosulfurimonas</taxon>
    </lineage>
</organism>
<keyword evidence="2" id="KW-0997">Cell inner membrane</keyword>
<keyword evidence="6" id="KW-1133">Transmembrane helix</keyword>
<dbReference type="SMART" id="SM00283">
    <property type="entry name" value="MA"/>
    <property type="match status" value="1"/>
</dbReference>
<dbReference type="GO" id="GO:0005886">
    <property type="term" value="C:plasma membrane"/>
    <property type="evidence" value="ECO:0007669"/>
    <property type="project" value="UniProtKB-SubCell"/>
</dbReference>
<reference evidence="9" key="1">
    <citation type="journal article" date="2020" name="mSystems">
        <title>Genome- and Community-Level Interaction Insights into Carbon Utilization and Element Cycling Functions of Hydrothermarchaeota in Hydrothermal Sediment.</title>
        <authorList>
            <person name="Zhou Z."/>
            <person name="Liu Y."/>
            <person name="Xu W."/>
            <person name="Pan J."/>
            <person name="Luo Z.H."/>
            <person name="Li M."/>
        </authorList>
    </citation>
    <scope>NUCLEOTIDE SEQUENCE [LARGE SCALE GENOMIC DNA]</scope>
    <source>
        <strain evidence="9">HyVt-483</strain>
    </source>
</reference>
<dbReference type="Gene3D" id="1.10.287.950">
    <property type="entry name" value="Methyl-accepting chemotaxis protein"/>
    <property type="match status" value="1"/>
</dbReference>
<dbReference type="Gene3D" id="1.20.120.30">
    <property type="entry name" value="Aspartate receptor, ligand-binding domain"/>
    <property type="match status" value="1"/>
</dbReference>
<dbReference type="Pfam" id="PF00015">
    <property type="entry name" value="MCPsignal"/>
    <property type="match status" value="1"/>
</dbReference>
<feature type="transmembrane region" description="Helical" evidence="6">
    <location>
        <begin position="23"/>
        <end position="44"/>
    </location>
</feature>
<accession>A0A7C3CET0</accession>
<evidence type="ECO:0000256" key="6">
    <source>
        <dbReference type="SAM" id="Phobius"/>
    </source>
</evidence>
<dbReference type="Proteomes" id="UP000886043">
    <property type="component" value="Unassembled WGS sequence"/>
</dbReference>
<feature type="domain" description="Methyl-accepting transducer" evidence="7">
    <location>
        <begin position="110"/>
        <end position="332"/>
    </location>
</feature>
<evidence type="ECO:0000256" key="5">
    <source>
        <dbReference type="PROSITE-ProRule" id="PRU00284"/>
    </source>
</evidence>
<comment type="caution">
    <text evidence="9">The sequence shown here is derived from an EMBL/GenBank/DDBJ whole genome shotgun (WGS) entry which is preliminary data.</text>
</comment>
<dbReference type="GO" id="GO:0004888">
    <property type="term" value="F:transmembrane signaling receptor activity"/>
    <property type="evidence" value="ECO:0007669"/>
    <property type="project" value="InterPro"/>
</dbReference>
<dbReference type="GO" id="GO:0007165">
    <property type="term" value="P:signal transduction"/>
    <property type="evidence" value="ECO:0007669"/>
    <property type="project" value="UniProtKB-KW"/>
</dbReference>
<dbReference type="InterPro" id="IPR004089">
    <property type="entry name" value="MCPsignal_dom"/>
</dbReference>
<gene>
    <name evidence="9" type="ORF">ENJ40_00005</name>
</gene>
<evidence type="ECO:0000256" key="4">
    <source>
        <dbReference type="ARBA" id="ARBA00029447"/>
    </source>
</evidence>
<name>A0A7C3CET0_9BACT</name>
<feature type="domain" description="T-SNARE coiled-coil homology" evidence="8">
    <location>
        <begin position="262"/>
        <end position="324"/>
    </location>
</feature>
<evidence type="ECO:0000313" key="9">
    <source>
        <dbReference type="EMBL" id="HFC96827.1"/>
    </source>
</evidence>
<evidence type="ECO:0000256" key="3">
    <source>
        <dbReference type="ARBA" id="ARBA00023224"/>
    </source>
</evidence>